<evidence type="ECO:0000313" key="1">
    <source>
        <dbReference type="EMBL" id="GAA2720672.1"/>
    </source>
</evidence>
<dbReference type="EMBL" id="BAAASL010000015">
    <property type="protein sequence ID" value="GAA2720672.1"/>
    <property type="molecule type" value="Genomic_DNA"/>
</dbReference>
<dbReference type="Proteomes" id="UP001500886">
    <property type="component" value="Unassembled WGS sequence"/>
</dbReference>
<name>A0ABP6GBI1_9ACTN</name>
<evidence type="ECO:0000313" key="2">
    <source>
        <dbReference type="Proteomes" id="UP001500886"/>
    </source>
</evidence>
<proteinExistence type="predicted"/>
<accession>A0ABP6GBI1</accession>
<dbReference type="RefSeq" id="WP_344436895.1">
    <property type="nucleotide sequence ID" value="NZ_BAAASL010000015.1"/>
</dbReference>
<comment type="caution">
    <text evidence="1">The sequence shown here is derived from an EMBL/GenBank/DDBJ whole genome shotgun (WGS) entry which is preliminary data.</text>
</comment>
<gene>
    <name evidence="1" type="ORF">GCM10010315_41640</name>
</gene>
<organism evidence="1 2">
    <name type="scientific">Streptomyces luteosporeus</name>
    <dbReference type="NCBI Taxonomy" id="173856"/>
    <lineage>
        <taxon>Bacteria</taxon>
        <taxon>Bacillati</taxon>
        <taxon>Actinomycetota</taxon>
        <taxon>Actinomycetes</taxon>
        <taxon>Kitasatosporales</taxon>
        <taxon>Streptomycetaceae</taxon>
        <taxon>Streptomyces</taxon>
    </lineage>
</organism>
<protein>
    <recommendedName>
        <fullName evidence="3">ATP-binding protein</fullName>
    </recommendedName>
</protein>
<evidence type="ECO:0008006" key="3">
    <source>
        <dbReference type="Google" id="ProtNLM"/>
    </source>
</evidence>
<sequence length="187" mass="19570">MPGETTSCHATSPRAGQRACAAQRATGTKGKYTELLRVNLGPRGARREPVHAEPARRLAALRRAAAGATGATAQAPPSAQPFRCAPETFVVLVGIPGCGTSRCAALYPASWRVSLDADRLAATDDMTDQCAIPVAAQIRHAARARVVPASVLRDIHPQLPTAGPLCSEGFDAEHRADDFAIAGGRTR</sequence>
<reference evidence="2" key="1">
    <citation type="journal article" date="2019" name="Int. J. Syst. Evol. Microbiol.">
        <title>The Global Catalogue of Microorganisms (GCM) 10K type strain sequencing project: providing services to taxonomists for standard genome sequencing and annotation.</title>
        <authorList>
            <consortium name="The Broad Institute Genomics Platform"/>
            <consortium name="The Broad Institute Genome Sequencing Center for Infectious Disease"/>
            <person name="Wu L."/>
            <person name="Ma J."/>
        </authorList>
    </citation>
    <scope>NUCLEOTIDE SEQUENCE [LARGE SCALE GENOMIC DNA]</scope>
    <source>
        <strain evidence="2">JCM 4542</strain>
    </source>
</reference>
<keyword evidence="2" id="KW-1185">Reference proteome</keyword>